<reference evidence="1 2" key="1">
    <citation type="submission" date="2014-03" db="EMBL/GenBank/DDBJ databases">
        <title>Genomics of Bifidobacteria.</title>
        <authorList>
            <person name="Ventura M."/>
            <person name="Milani C."/>
            <person name="Lugli G.A."/>
        </authorList>
    </citation>
    <scope>NUCLEOTIDE SEQUENCE [LARGE SCALE GENOMIC DNA]</scope>
    <source>
        <strain evidence="1 2">DSM 23967</strain>
    </source>
</reference>
<dbReference type="AlphaFoldDB" id="A0A087DCR6"/>
<comment type="caution">
    <text evidence="1">The sequence shown here is derived from an EMBL/GenBank/DDBJ whole genome shotgun (WGS) entry which is preliminary data.</text>
</comment>
<sequence length="129" mass="14756">MKTTAPMATPIAATTAMTITMTQEEFDDSFDDIIHGGFFDDDDHGGGNESCFFPLGECDQTAKFWLAIASESDPDGQYKFFLCPRHFALRLHLILDATRRNVYFDELNTPAQIREVFQSYFLDWGRIRL</sequence>
<organism evidence="1 2">
    <name type="scientific">Bifidobacterium saguini DSM 23967</name>
    <dbReference type="NCBI Taxonomy" id="1437607"/>
    <lineage>
        <taxon>Bacteria</taxon>
        <taxon>Bacillati</taxon>
        <taxon>Actinomycetota</taxon>
        <taxon>Actinomycetes</taxon>
        <taxon>Bifidobacteriales</taxon>
        <taxon>Bifidobacteriaceae</taxon>
        <taxon>Bifidobacterium</taxon>
    </lineage>
</organism>
<dbReference type="STRING" id="1437607.BISA_1402"/>
<proteinExistence type="predicted"/>
<accession>A0A087DCR6</accession>
<evidence type="ECO:0000313" key="2">
    <source>
        <dbReference type="Proteomes" id="UP000029066"/>
    </source>
</evidence>
<evidence type="ECO:0000313" key="1">
    <source>
        <dbReference type="EMBL" id="KFI93316.1"/>
    </source>
</evidence>
<dbReference type="OrthoDB" id="3239460at2"/>
<name>A0A087DCR6_9BIFI</name>
<gene>
    <name evidence="1" type="ORF">BISA_1402</name>
</gene>
<dbReference type="Proteomes" id="UP000029066">
    <property type="component" value="Unassembled WGS sequence"/>
</dbReference>
<dbReference type="RefSeq" id="WP_051917296.1">
    <property type="nucleotide sequence ID" value="NZ_JDUT01000005.1"/>
</dbReference>
<dbReference type="EMBL" id="JGZN01000005">
    <property type="protein sequence ID" value="KFI93316.1"/>
    <property type="molecule type" value="Genomic_DNA"/>
</dbReference>
<protein>
    <submittedName>
        <fullName evidence="1">Uncharacterized protein</fullName>
    </submittedName>
</protein>